<evidence type="ECO:0000313" key="2">
    <source>
        <dbReference type="Proteomes" id="UP000712600"/>
    </source>
</evidence>
<dbReference type="Proteomes" id="UP000712600">
    <property type="component" value="Unassembled WGS sequence"/>
</dbReference>
<sequence>MPLEPRASWFSPKCVEAQQLTGHLGDLPYSIVTAVEFNHQVCNCLDWDMIEKYESVLSKDFLGFFLVWNESIIHFGLQPAIRTEDGFLELAHPRGITTLCPGHCSTRKVTHYLAGKICVHEIGIKWNGIDWVVELGEMPLEPRASWFSPKCVEAQQLTGHLGLLIPRWATPMLLTPPSFPPISGETDEQE</sequence>
<protein>
    <submittedName>
        <fullName evidence="1">Uncharacterized protein</fullName>
    </submittedName>
</protein>
<comment type="caution">
    <text evidence="1">The sequence shown here is derived from an EMBL/GenBank/DDBJ whole genome shotgun (WGS) entry which is preliminary data.</text>
</comment>
<evidence type="ECO:0000313" key="1">
    <source>
        <dbReference type="EMBL" id="KAF3525639.1"/>
    </source>
</evidence>
<dbReference type="AlphaFoldDB" id="A0A8S9PXV4"/>
<accession>A0A8S9PXV4</accession>
<gene>
    <name evidence="1" type="ORF">F2Q69_00047078</name>
</gene>
<dbReference type="EMBL" id="QGKX02001347">
    <property type="protein sequence ID" value="KAF3525639.1"/>
    <property type="molecule type" value="Genomic_DNA"/>
</dbReference>
<reference evidence="1" key="1">
    <citation type="submission" date="2019-12" db="EMBL/GenBank/DDBJ databases">
        <title>Genome sequencing and annotation of Brassica cretica.</title>
        <authorList>
            <person name="Studholme D.J."/>
            <person name="Sarris P."/>
        </authorList>
    </citation>
    <scope>NUCLEOTIDE SEQUENCE</scope>
    <source>
        <strain evidence="1">PFS-109/04</strain>
        <tissue evidence="1">Leaf</tissue>
    </source>
</reference>
<proteinExistence type="predicted"/>
<name>A0A8S9PXV4_BRACR</name>
<organism evidence="1 2">
    <name type="scientific">Brassica cretica</name>
    <name type="common">Mustard</name>
    <dbReference type="NCBI Taxonomy" id="69181"/>
    <lineage>
        <taxon>Eukaryota</taxon>
        <taxon>Viridiplantae</taxon>
        <taxon>Streptophyta</taxon>
        <taxon>Embryophyta</taxon>
        <taxon>Tracheophyta</taxon>
        <taxon>Spermatophyta</taxon>
        <taxon>Magnoliopsida</taxon>
        <taxon>eudicotyledons</taxon>
        <taxon>Gunneridae</taxon>
        <taxon>Pentapetalae</taxon>
        <taxon>rosids</taxon>
        <taxon>malvids</taxon>
        <taxon>Brassicales</taxon>
        <taxon>Brassicaceae</taxon>
        <taxon>Brassiceae</taxon>
        <taxon>Brassica</taxon>
    </lineage>
</organism>